<evidence type="ECO:0000313" key="10">
    <source>
        <dbReference type="Proteomes" id="UP000228380"/>
    </source>
</evidence>
<keyword evidence="4 7" id="KW-0862">Zinc</keyword>
<evidence type="ECO:0000313" key="12">
    <source>
        <dbReference type="RefSeq" id="XP_008786133.2"/>
    </source>
</evidence>
<feature type="compositionally biased region" description="Low complexity" evidence="8">
    <location>
        <begin position="645"/>
        <end position="656"/>
    </location>
</feature>
<evidence type="ECO:0000256" key="2">
    <source>
        <dbReference type="ARBA" id="ARBA00022737"/>
    </source>
</evidence>
<evidence type="ECO:0000256" key="4">
    <source>
        <dbReference type="ARBA" id="ARBA00022833"/>
    </source>
</evidence>
<feature type="compositionally biased region" description="Low complexity" evidence="8">
    <location>
        <begin position="204"/>
        <end position="234"/>
    </location>
</feature>
<dbReference type="RefSeq" id="XP_026659434.2">
    <property type="nucleotide sequence ID" value="XM_026803633.2"/>
</dbReference>
<dbReference type="RefSeq" id="XP_008786133.2">
    <property type="nucleotide sequence ID" value="XM_008787911.3"/>
</dbReference>
<evidence type="ECO:0000313" key="11">
    <source>
        <dbReference type="RefSeq" id="XP_008786132.2"/>
    </source>
</evidence>
<dbReference type="InterPro" id="IPR000571">
    <property type="entry name" value="Znf_CCCH"/>
</dbReference>
<dbReference type="SMART" id="SM00356">
    <property type="entry name" value="ZnF_C3H1"/>
    <property type="match status" value="2"/>
</dbReference>
<feature type="repeat" description="ANK" evidence="6">
    <location>
        <begin position="129"/>
        <end position="164"/>
    </location>
</feature>
<dbReference type="InterPro" id="IPR036770">
    <property type="entry name" value="Ankyrin_rpt-contain_sf"/>
</dbReference>
<evidence type="ECO:0000256" key="6">
    <source>
        <dbReference type="PROSITE-ProRule" id="PRU00023"/>
    </source>
</evidence>
<dbReference type="GO" id="GO:0010468">
    <property type="term" value="P:regulation of gene expression"/>
    <property type="evidence" value="ECO:0007669"/>
    <property type="project" value="UniProtKB-ARBA"/>
</dbReference>
<proteinExistence type="predicted"/>
<feature type="region of interest" description="Disordered" evidence="8">
    <location>
        <begin position="698"/>
        <end position="728"/>
    </location>
</feature>
<dbReference type="PRINTS" id="PR01415">
    <property type="entry name" value="ANKYRIN"/>
</dbReference>
<dbReference type="Gene3D" id="3.30.1370.210">
    <property type="match status" value="1"/>
</dbReference>
<organism evidence="10 12">
    <name type="scientific">Phoenix dactylifera</name>
    <name type="common">Date palm</name>
    <dbReference type="NCBI Taxonomy" id="42345"/>
    <lineage>
        <taxon>Eukaryota</taxon>
        <taxon>Viridiplantae</taxon>
        <taxon>Streptophyta</taxon>
        <taxon>Embryophyta</taxon>
        <taxon>Tracheophyta</taxon>
        <taxon>Spermatophyta</taxon>
        <taxon>Magnoliopsida</taxon>
        <taxon>Liliopsida</taxon>
        <taxon>Arecaceae</taxon>
        <taxon>Coryphoideae</taxon>
        <taxon>Phoeniceae</taxon>
        <taxon>Phoenix</taxon>
    </lineage>
</organism>
<feature type="region of interest" description="Disordered" evidence="8">
    <location>
        <begin position="591"/>
        <end position="657"/>
    </location>
</feature>
<dbReference type="Pfam" id="PF25512">
    <property type="entry name" value="zf-CCCH_AtC3H23"/>
    <property type="match status" value="1"/>
</dbReference>
<evidence type="ECO:0000256" key="5">
    <source>
        <dbReference type="ARBA" id="ARBA00023125"/>
    </source>
</evidence>
<feature type="domain" description="C3H1-type" evidence="9">
    <location>
        <begin position="320"/>
        <end position="342"/>
    </location>
</feature>
<keyword evidence="1 7" id="KW-0479">Metal-binding</keyword>
<dbReference type="AlphaFoldDB" id="A0A8B7BVC8"/>
<keyword evidence="6" id="KW-0040">ANK repeat</keyword>
<dbReference type="GeneID" id="103704559"/>
<feature type="compositionally biased region" description="Low complexity" evidence="8">
    <location>
        <begin position="707"/>
        <end position="724"/>
    </location>
</feature>
<dbReference type="Pfam" id="PF12796">
    <property type="entry name" value="Ank_2"/>
    <property type="match status" value="1"/>
</dbReference>
<dbReference type="RefSeq" id="XP_008786132.2">
    <property type="nucleotide sequence ID" value="XM_008787910.3"/>
</dbReference>
<dbReference type="InterPro" id="IPR057444">
    <property type="entry name" value="Znf-CCCH_AtC3H23-like"/>
</dbReference>
<feature type="zinc finger region" description="C3H1-type" evidence="7">
    <location>
        <begin position="320"/>
        <end position="342"/>
    </location>
</feature>
<keyword evidence="3 7" id="KW-0863">Zinc-finger</keyword>
<dbReference type="Proteomes" id="UP000228380">
    <property type="component" value="Unplaced"/>
</dbReference>
<dbReference type="SMART" id="SM00248">
    <property type="entry name" value="ANK"/>
    <property type="match status" value="2"/>
</dbReference>
<evidence type="ECO:0000256" key="8">
    <source>
        <dbReference type="SAM" id="MobiDB-lite"/>
    </source>
</evidence>
<evidence type="ECO:0000256" key="7">
    <source>
        <dbReference type="PROSITE-ProRule" id="PRU00723"/>
    </source>
</evidence>
<evidence type="ECO:0000256" key="1">
    <source>
        <dbReference type="ARBA" id="ARBA00022723"/>
    </source>
</evidence>
<dbReference type="PANTHER" id="PTHR14493:SF153">
    <property type="entry name" value="ZINC FINGER CCCH DOMAIN-CONTAINING PROTEIN 24"/>
    <property type="match status" value="1"/>
</dbReference>
<dbReference type="SUPFAM" id="SSF48403">
    <property type="entry name" value="Ankyrin repeat"/>
    <property type="match status" value="1"/>
</dbReference>
<dbReference type="PANTHER" id="PTHR14493">
    <property type="entry name" value="UNKEMPT FAMILY MEMBER"/>
    <property type="match status" value="1"/>
</dbReference>
<dbReference type="GO" id="GO:0008270">
    <property type="term" value="F:zinc ion binding"/>
    <property type="evidence" value="ECO:0007669"/>
    <property type="project" value="UniProtKB-KW"/>
</dbReference>
<dbReference type="InterPro" id="IPR045234">
    <property type="entry name" value="Unkempt-like"/>
</dbReference>
<gene>
    <name evidence="11 12 13" type="primary">LOC103704559</name>
</gene>
<dbReference type="Pfam" id="PF00642">
    <property type="entry name" value="zf-CCCH"/>
    <property type="match status" value="1"/>
</dbReference>
<protein>
    <submittedName>
        <fullName evidence="11 12">Zinc finger CCCH domain-containing protein 24-like isoform X1</fullName>
    </submittedName>
</protein>
<reference evidence="11 12" key="1">
    <citation type="submission" date="2025-04" db="UniProtKB">
        <authorList>
            <consortium name="RefSeq"/>
        </authorList>
    </citation>
    <scope>IDENTIFICATION</scope>
    <source>
        <tissue evidence="11 12">Young leaves</tissue>
    </source>
</reference>
<dbReference type="FunFam" id="3.30.1370.210:FF:000009">
    <property type="entry name" value="Zinc finger CCCH domain-containing protein 66"/>
    <property type="match status" value="1"/>
</dbReference>
<feature type="region of interest" description="Disordered" evidence="8">
    <location>
        <begin position="1"/>
        <end position="26"/>
    </location>
</feature>
<dbReference type="PROSITE" id="PS50297">
    <property type="entry name" value="ANK_REP_REGION"/>
    <property type="match status" value="1"/>
</dbReference>
<keyword evidence="2" id="KW-0677">Repeat</keyword>
<dbReference type="PROSITE" id="PS50103">
    <property type="entry name" value="ZF_C3H1"/>
    <property type="match status" value="1"/>
</dbReference>
<sequence>MCGGPERLKTSPFPSPFQSPFTSQDNINNSSSLPSFDMKHLTIETGDNFSSLLELAANNDADGFKRSVDEEPSAVDEIGLWYGRKKGSNRMVLEPRTPLMVAATYGSIEVLRLILSLSSVDVNRCCGPDKTTALHCAASSGLANAVDAVKLLLSAGADANLVDANGHRPADVISVPPKLCEFKLALEELLGGSGGDPRCILRVSTSPSSSNSPPLSLSPVEGGSPSSDDSSASPTAGKFHDHPPVSPAAAASEKKEYPVDPSLPDIKNSIYATDEFRMFSFKIRPCSRAYSHDWTECPFVHPGENARRRDPRKYHYSCVPCPDFRKGACRRGDMCEYAHGVFECWLHPAQYRTRLCKDGPSCTRRVCFFAHTNEELRPLYVSTGSTVPSPRSSASAAMEMAAAMSLLQGSPSSVSVMSPTPFTPTMSPSSNGGGHSSLAWPQPNVPVLHLPGSNLQSSRLRTSLSARDMAVDELLMLSELEPQQQQQLNDFYFPSSPARLGSPLAGNRPGRPKTLVPSNLDDLFSAEISSSPRYNSDQGAVFSPTHKSAVFNQFQQQQQQQSLLSPIKTNGVFSPKAVDPQQALLQASLGVASSPGRMSPRGMEPVSPMSSRLAALAQREKLQQQLRSLGSSNSVPSMVGSPANSSWSKWGSPSGKVDWGVNGDELGRYRSSSSFELGGSTSGEEPDVSWVHSLVNPPELKDKHEANTSASNGGGAADASNSSTQMDGSDHAVLGAWLEQMQLDQLVA</sequence>
<name>A0A8B7BVC8_PHODC</name>
<feature type="compositionally biased region" description="Low complexity" evidence="8">
    <location>
        <begin position="10"/>
        <end position="24"/>
    </location>
</feature>
<evidence type="ECO:0000313" key="13">
    <source>
        <dbReference type="RefSeq" id="XP_026659434.2"/>
    </source>
</evidence>
<dbReference type="KEGG" id="pda:103704559"/>
<feature type="compositionally biased region" description="Polar residues" evidence="8">
    <location>
        <begin position="623"/>
        <end position="636"/>
    </location>
</feature>
<keyword evidence="10" id="KW-1185">Reference proteome</keyword>
<dbReference type="PROSITE" id="PS50088">
    <property type="entry name" value="ANK_REPEAT"/>
    <property type="match status" value="1"/>
</dbReference>
<dbReference type="Gene3D" id="1.25.40.20">
    <property type="entry name" value="Ankyrin repeat-containing domain"/>
    <property type="match status" value="1"/>
</dbReference>
<feature type="region of interest" description="Disordered" evidence="8">
    <location>
        <begin position="201"/>
        <end position="260"/>
    </location>
</feature>
<dbReference type="InterPro" id="IPR002110">
    <property type="entry name" value="Ankyrin_rpt"/>
</dbReference>
<dbReference type="OrthoDB" id="410307at2759"/>
<accession>A0A8B7BVC8</accession>
<evidence type="ECO:0000256" key="3">
    <source>
        <dbReference type="ARBA" id="ARBA00022771"/>
    </source>
</evidence>
<keyword evidence="5" id="KW-0238">DNA-binding</keyword>
<dbReference type="GO" id="GO:0003677">
    <property type="term" value="F:DNA binding"/>
    <property type="evidence" value="ECO:0007669"/>
    <property type="project" value="UniProtKB-KW"/>
</dbReference>
<evidence type="ECO:0000259" key="9">
    <source>
        <dbReference type="PROSITE" id="PS50103"/>
    </source>
</evidence>